<sequence>MDLGKETCLSPRSDYSKVNDQGYPFDIPSGKASFTLLCSSLPPEIENHRSYLPISSKSFPVVVLLWWAVVFKMMFLLSRSAVRKNKISRTFPQEPFNPLAVIMLDNSLEDPQEDAPMGDDGLMAEMFLTYEVVHREKQINPVLDEANSKAMVIAEGDQPLYMILEEGLLFIGSEEEIVAIGDKEMMGGDAIVGPLEGLDQEVPGDANANADGVLGDGISGEDANGKSALLLMEWCVMMLLPGWLGMWLI</sequence>
<dbReference type="Gramene" id="ERM97478">
    <property type="protein sequence ID" value="ERM97478"/>
    <property type="gene ID" value="AMTR_s00125p00056340"/>
</dbReference>
<evidence type="ECO:0000313" key="2">
    <source>
        <dbReference type="EMBL" id="ERM97478.1"/>
    </source>
</evidence>
<organism evidence="2 3">
    <name type="scientific">Amborella trichopoda</name>
    <dbReference type="NCBI Taxonomy" id="13333"/>
    <lineage>
        <taxon>Eukaryota</taxon>
        <taxon>Viridiplantae</taxon>
        <taxon>Streptophyta</taxon>
        <taxon>Embryophyta</taxon>
        <taxon>Tracheophyta</taxon>
        <taxon>Spermatophyta</taxon>
        <taxon>Magnoliopsida</taxon>
        <taxon>Amborellales</taxon>
        <taxon>Amborellaceae</taxon>
        <taxon>Amborella</taxon>
    </lineage>
</organism>
<accession>W1NQ02</accession>
<dbReference type="HOGENOM" id="CLU_1117026_0_0_1"/>
<protein>
    <submittedName>
        <fullName evidence="2">Uncharacterized protein</fullName>
    </submittedName>
</protein>
<keyword evidence="1" id="KW-0472">Membrane</keyword>
<keyword evidence="1" id="KW-1133">Transmembrane helix</keyword>
<reference evidence="3" key="1">
    <citation type="journal article" date="2013" name="Science">
        <title>The Amborella genome and the evolution of flowering plants.</title>
        <authorList>
            <consortium name="Amborella Genome Project"/>
        </authorList>
    </citation>
    <scope>NUCLEOTIDE SEQUENCE [LARGE SCALE GENOMIC DNA]</scope>
</reference>
<evidence type="ECO:0000313" key="3">
    <source>
        <dbReference type="Proteomes" id="UP000017836"/>
    </source>
</evidence>
<dbReference type="AlphaFoldDB" id="W1NQ02"/>
<dbReference type="EMBL" id="KI396312">
    <property type="protein sequence ID" value="ERM97478.1"/>
    <property type="molecule type" value="Genomic_DNA"/>
</dbReference>
<proteinExistence type="predicted"/>
<dbReference type="Proteomes" id="UP000017836">
    <property type="component" value="Unassembled WGS sequence"/>
</dbReference>
<feature type="transmembrane region" description="Helical" evidence="1">
    <location>
        <begin position="59"/>
        <end position="77"/>
    </location>
</feature>
<keyword evidence="3" id="KW-1185">Reference proteome</keyword>
<name>W1NQ02_AMBTC</name>
<gene>
    <name evidence="2" type="ORF">AMTR_s00125p00056340</name>
</gene>
<keyword evidence="1" id="KW-0812">Transmembrane</keyword>
<evidence type="ECO:0000256" key="1">
    <source>
        <dbReference type="SAM" id="Phobius"/>
    </source>
</evidence>